<evidence type="ECO:0000313" key="8">
    <source>
        <dbReference type="Proteomes" id="UP000017836"/>
    </source>
</evidence>
<feature type="domain" description="RecQ mediated genome instability protein 1 OB-fold" evidence="5">
    <location>
        <begin position="219"/>
        <end position="330"/>
    </location>
</feature>
<feature type="compositionally biased region" description="Polar residues" evidence="4">
    <location>
        <begin position="366"/>
        <end position="375"/>
    </location>
</feature>
<dbReference type="Pfam" id="PF16099">
    <property type="entry name" value="RMI1_C"/>
    <property type="match status" value="1"/>
</dbReference>
<dbReference type="SMART" id="SM01161">
    <property type="entry name" value="DUF1767"/>
    <property type="match status" value="1"/>
</dbReference>
<feature type="domain" description="RecQ-mediated genome instability protein 1 C-terminal OB-fold" evidence="6">
    <location>
        <begin position="732"/>
        <end position="873"/>
    </location>
</feature>
<accession>W1PF94</accession>
<dbReference type="Pfam" id="PF08585">
    <property type="entry name" value="RMI1_N_C"/>
    <property type="match status" value="1"/>
</dbReference>
<dbReference type="PANTHER" id="PTHR14790:SF15">
    <property type="entry name" value="RECQ-MEDIATED GENOME INSTABILITY PROTEIN 1"/>
    <property type="match status" value="1"/>
</dbReference>
<keyword evidence="8" id="KW-1185">Reference proteome</keyword>
<evidence type="ECO:0000256" key="3">
    <source>
        <dbReference type="ARBA" id="ARBA00077519"/>
    </source>
</evidence>
<proteinExistence type="inferred from homology"/>
<evidence type="ECO:0000259" key="5">
    <source>
        <dbReference type="Pfam" id="PF08585"/>
    </source>
</evidence>
<sequence length="894" mass="98169">MARRRRLRLQVSSDEEEEEEEEEAVDGIETPIRSNPQPPPQAQSSAFEISDDEYMDVEQSLSAPSPPLQDDLNQNFTGIQLNSGDYPGQNQNFIGTHFDSGDFSGQNQNFIGTHFDSRDFSGQNQNFTAVESNSVPFSGQNRDTGIHSSPGEFSGRSGSVDVVFRGMGLQLKREWLESCFEGLMASQIGFSQKSSLEQAELYFAQFLVADMNDVGNGVLPSNVNAMHGTEIAGPFILQVDETVNISSPLKDRYKEVAAGPKRCLKLSMTDGVQRIFGIEYRPIKELMVLAPAGLKIAICNVHVRRGLLILVPEVIEVLGGFVDHLEAARQRLVEEVNKPPRGQRSRRGEEAPSLSSRARRAAWPPNTLNDQSAPSTRAAPDINLPLSSAQVSPSAAPVRVARQRTIEEFTTPNTRTNERSHLSTSATPDGVAYERSQQDFSNRESVREGLSTSARLNQGTNNTIPATPHVIVHERTMEESANPSWMNQEPNHSTLATLGGLVHERVMEESANPTRLNEGTNQSTLATPRGLVHERVMEESANPSRLGNRIAQPASSTPRVAVHERTVEKNTNPIMLNQGINQPMAASSRVAVHESRIEESTNPIRPSQGTNQSTSAIPGGVANEVVLEEYTYTSRFNQGTIQSTATTRGVVHEVIIEKSTNPSRLPPGTNQSTSLTPRGVVHEVLMENSRNPSSTILDEASNPSLNSPSSDTSMTDADAVEHPIILSGDKEMPFTYMACLLAKWTTMKDNVSSTRGKIKCFLTGVKGFQFKGRSKFELHAYIDDGSLISEVLIDHHVVQSGIGHSPEEVTASLSSSNKEKVALMKETLKQFQLFLAKFEGIILVEVRRDSPPVVLEMNRGCPSSDAWLLLGRLKLFTNPQTTLHRIPDPIYISP</sequence>
<dbReference type="InterPro" id="IPR032199">
    <property type="entry name" value="RMI1_C"/>
</dbReference>
<dbReference type="GO" id="GO:0031422">
    <property type="term" value="C:RecQ family helicase-topoisomerase III complex"/>
    <property type="evidence" value="ECO:0000318"/>
    <property type="project" value="GO_Central"/>
</dbReference>
<dbReference type="AlphaFoldDB" id="W1PF94"/>
<dbReference type="KEGG" id="atr:18434493"/>
<dbReference type="OMA" id="MEESANP"/>
<evidence type="ECO:0000256" key="2">
    <source>
        <dbReference type="ARBA" id="ARBA00018987"/>
    </source>
</evidence>
<gene>
    <name evidence="7" type="ORF">AMTR_s00016p00227740</name>
</gene>
<evidence type="ECO:0000256" key="1">
    <source>
        <dbReference type="ARBA" id="ARBA00006395"/>
    </source>
</evidence>
<name>W1PF94_AMBTC</name>
<dbReference type="InterPro" id="IPR042470">
    <property type="entry name" value="RMI1_N_C_sf"/>
</dbReference>
<dbReference type="HOGENOM" id="CLU_014468_1_0_1"/>
<dbReference type="eggNOG" id="ENOG502QPJ3">
    <property type="taxonomic scope" value="Eukaryota"/>
</dbReference>
<dbReference type="Proteomes" id="UP000017836">
    <property type="component" value="Unassembled WGS sequence"/>
</dbReference>
<evidence type="ECO:0000256" key="4">
    <source>
        <dbReference type="SAM" id="MobiDB-lite"/>
    </source>
</evidence>
<dbReference type="GO" id="GO:0016604">
    <property type="term" value="C:nuclear body"/>
    <property type="evidence" value="ECO:0000318"/>
    <property type="project" value="GO_Central"/>
</dbReference>
<feature type="region of interest" description="Disordered" evidence="4">
    <location>
        <begin position="410"/>
        <end position="449"/>
    </location>
</feature>
<feature type="region of interest" description="Disordered" evidence="4">
    <location>
        <begin position="336"/>
        <end position="381"/>
    </location>
</feature>
<feature type="region of interest" description="Disordered" evidence="4">
    <location>
        <begin position="1"/>
        <end position="50"/>
    </location>
</feature>
<dbReference type="GO" id="GO:0000712">
    <property type="term" value="P:resolution of meiotic recombination intermediates"/>
    <property type="evidence" value="ECO:0000318"/>
    <property type="project" value="GO_Central"/>
</dbReference>
<dbReference type="FunFam" id="2.40.50.770:FF:000004">
    <property type="entry name" value="RecQ-mediated instability protein (DUF1767)"/>
    <property type="match status" value="1"/>
</dbReference>
<reference evidence="8" key="1">
    <citation type="journal article" date="2013" name="Science">
        <title>The Amborella genome and the evolution of flowering plants.</title>
        <authorList>
            <consortium name="Amborella Genome Project"/>
        </authorList>
    </citation>
    <scope>NUCLEOTIDE SEQUENCE [LARGE SCALE GENOMIC DNA]</scope>
</reference>
<feature type="compositionally biased region" description="Acidic residues" evidence="4">
    <location>
        <begin position="13"/>
        <end position="26"/>
    </location>
</feature>
<dbReference type="GO" id="GO:0000166">
    <property type="term" value="F:nucleotide binding"/>
    <property type="evidence" value="ECO:0007669"/>
    <property type="project" value="InterPro"/>
</dbReference>
<dbReference type="OrthoDB" id="341511at2759"/>
<protein>
    <recommendedName>
        <fullName evidence="2">RecQ-mediated genome instability protein 1</fullName>
    </recommendedName>
    <alternativeName>
        <fullName evidence="3">BLM-associated protein of 75 kDa homolog</fullName>
    </alternativeName>
</protein>
<feature type="compositionally biased region" description="Low complexity" evidence="4">
    <location>
        <begin position="351"/>
        <end position="365"/>
    </location>
</feature>
<dbReference type="GO" id="GO:0000724">
    <property type="term" value="P:double-strand break repair via homologous recombination"/>
    <property type="evidence" value="ECO:0000318"/>
    <property type="project" value="GO_Central"/>
</dbReference>
<dbReference type="EMBL" id="KI393908">
    <property type="protein sequence ID" value="ERN06301.1"/>
    <property type="molecule type" value="Genomic_DNA"/>
</dbReference>
<evidence type="ECO:0000313" key="7">
    <source>
        <dbReference type="EMBL" id="ERN06301.1"/>
    </source>
</evidence>
<dbReference type="STRING" id="13333.W1PF94"/>
<dbReference type="InterPro" id="IPR013894">
    <property type="entry name" value="RMI1_OB"/>
</dbReference>
<feature type="region of interest" description="Disordered" evidence="4">
    <location>
        <begin position="692"/>
        <end position="714"/>
    </location>
</feature>
<dbReference type="PANTHER" id="PTHR14790">
    <property type="entry name" value="RECQ-MEDIATED GENOME INSTABILITY PROTEIN 1 RMI1"/>
    <property type="match status" value="1"/>
</dbReference>
<comment type="similarity">
    <text evidence="1">Belongs to the RMI1 family.</text>
</comment>
<feature type="region of interest" description="Disordered" evidence="4">
    <location>
        <begin position="539"/>
        <end position="560"/>
    </location>
</feature>
<dbReference type="Gene3D" id="2.40.50.770">
    <property type="entry name" value="RecQ-mediated genome instability protein Rmi1, C-terminal domain"/>
    <property type="match status" value="1"/>
</dbReference>
<evidence type="ECO:0000259" key="6">
    <source>
        <dbReference type="Pfam" id="PF16099"/>
    </source>
</evidence>
<dbReference type="Gramene" id="ERN06301">
    <property type="protein sequence ID" value="ERN06301"/>
    <property type="gene ID" value="AMTR_s00016p00227740"/>
</dbReference>
<organism evidence="7 8">
    <name type="scientific">Amborella trichopoda</name>
    <dbReference type="NCBI Taxonomy" id="13333"/>
    <lineage>
        <taxon>Eukaryota</taxon>
        <taxon>Viridiplantae</taxon>
        <taxon>Streptophyta</taxon>
        <taxon>Embryophyta</taxon>
        <taxon>Tracheophyta</taxon>
        <taxon>Spermatophyta</taxon>
        <taxon>Magnoliopsida</taxon>
        <taxon>Amborellales</taxon>
        <taxon>Amborellaceae</taxon>
        <taxon>Amborella</taxon>
    </lineage>
</organism>